<dbReference type="InterPro" id="IPR005829">
    <property type="entry name" value="Sugar_transporter_CS"/>
</dbReference>
<keyword evidence="5 9" id="KW-0812">Transmembrane</keyword>
<evidence type="ECO:0000256" key="6">
    <source>
        <dbReference type="ARBA" id="ARBA00022847"/>
    </source>
</evidence>
<dbReference type="InterPro" id="IPR020846">
    <property type="entry name" value="MFS_dom"/>
</dbReference>
<dbReference type="InterPro" id="IPR011701">
    <property type="entry name" value="MFS"/>
</dbReference>
<feature type="transmembrane region" description="Helical" evidence="9">
    <location>
        <begin position="258"/>
        <end position="275"/>
    </location>
</feature>
<dbReference type="Proteomes" id="UP000004682">
    <property type="component" value="Unassembled WGS sequence"/>
</dbReference>
<feature type="transmembrane region" description="Helical" evidence="9">
    <location>
        <begin position="287"/>
        <end position="311"/>
    </location>
</feature>
<reference evidence="12" key="1">
    <citation type="journal article" date="2012" name="J. Bacteriol.">
        <title>Revised Genome Sequence of Burkholderia thailandensis MSMB43 with Improved Annotation.</title>
        <authorList>
            <person name="Zhuo Y."/>
            <person name="Liu L."/>
            <person name="Wang Q."/>
            <person name="Liu X."/>
            <person name="Ren B."/>
            <person name="Liu M."/>
            <person name="Ni P."/>
            <person name="Cheng Y.Q."/>
            <person name="Zhang L."/>
        </authorList>
    </citation>
    <scope>NUCLEOTIDE SEQUENCE [LARGE SCALE GENOMIC DNA]</scope>
    <source>
        <strain evidence="12">MSMB43</strain>
    </source>
</reference>
<feature type="transmembrane region" description="Helical" evidence="9">
    <location>
        <begin position="349"/>
        <end position="374"/>
    </location>
</feature>
<protein>
    <recommendedName>
        <fullName evidence="10">Major facilitator superfamily (MFS) profile domain-containing protein</fullName>
    </recommendedName>
</protein>
<feature type="transmembrane region" description="Helical" evidence="9">
    <location>
        <begin position="173"/>
        <end position="195"/>
    </location>
</feature>
<dbReference type="Pfam" id="PF07690">
    <property type="entry name" value="MFS_1"/>
    <property type="match status" value="1"/>
</dbReference>
<keyword evidence="12" id="KW-1185">Reference proteome</keyword>
<dbReference type="EMBL" id="JH692061">
    <property type="protein sequence ID" value="EIP90469.1"/>
    <property type="molecule type" value="Genomic_DNA"/>
</dbReference>
<evidence type="ECO:0000256" key="3">
    <source>
        <dbReference type="ARBA" id="ARBA00022448"/>
    </source>
</evidence>
<keyword evidence="7 9" id="KW-1133">Transmembrane helix</keyword>
<evidence type="ECO:0000313" key="12">
    <source>
        <dbReference type="Proteomes" id="UP000004682"/>
    </source>
</evidence>
<organism evidence="11 12">
    <name type="scientific">Burkholderia humptydooensis MSMB43</name>
    <dbReference type="NCBI Taxonomy" id="441157"/>
    <lineage>
        <taxon>Bacteria</taxon>
        <taxon>Pseudomonadati</taxon>
        <taxon>Pseudomonadota</taxon>
        <taxon>Betaproteobacteria</taxon>
        <taxon>Burkholderiales</taxon>
        <taxon>Burkholderiaceae</taxon>
        <taxon>Burkholderia</taxon>
        <taxon>pseudomallei group</taxon>
    </lineage>
</organism>
<evidence type="ECO:0000259" key="10">
    <source>
        <dbReference type="PROSITE" id="PS50850"/>
    </source>
</evidence>
<dbReference type="PROSITE" id="PS50850">
    <property type="entry name" value="MFS"/>
    <property type="match status" value="1"/>
</dbReference>
<dbReference type="PANTHER" id="PTHR43528">
    <property type="entry name" value="ALPHA-KETOGLUTARATE PERMEASE"/>
    <property type="match status" value="1"/>
</dbReference>
<accession>A0ABN0GDS9</accession>
<comment type="subcellular location">
    <subcellularLocation>
        <location evidence="1">Cell membrane</location>
        <topology evidence="1">Multi-pass membrane protein</topology>
    </subcellularLocation>
</comment>
<dbReference type="PROSITE" id="PS00217">
    <property type="entry name" value="SUGAR_TRANSPORT_2"/>
    <property type="match status" value="1"/>
</dbReference>
<evidence type="ECO:0000256" key="1">
    <source>
        <dbReference type="ARBA" id="ARBA00004651"/>
    </source>
</evidence>
<feature type="domain" description="Major facilitator superfamily (MFS) profile" evidence="10">
    <location>
        <begin position="35"/>
        <end position="444"/>
    </location>
</feature>
<feature type="transmembrane region" description="Helical" evidence="9">
    <location>
        <begin position="323"/>
        <end position="343"/>
    </location>
</feature>
<feature type="transmembrane region" description="Helical" evidence="9">
    <location>
        <begin position="71"/>
        <end position="95"/>
    </location>
</feature>
<comment type="similarity">
    <text evidence="2">Belongs to the major facilitator superfamily. Metabolite:H+ Symporter (MHS) family (TC 2.A.1.6) family.</text>
</comment>
<keyword evidence="4" id="KW-1003">Cell membrane</keyword>
<name>A0ABN0GDS9_9BURK</name>
<feature type="transmembrane region" description="Helical" evidence="9">
    <location>
        <begin position="131"/>
        <end position="152"/>
    </location>
</feature>
<gene>
    <name evidence="11" type="ORF">A33K_14059</name>
</gene>
<feature type="transmembrane region" description="Helical" evidence="9">
    <location>
        <begin position="421"/>
        <end position="440"/>
    </location>
</feature>
<dbReference type="InterPro" id="IPR051084">
    <property type="entry name" value="H+-coupled_symporters"/>
</dbReference>
<dbReference type="SUPFAM" id="SSF103473">
    <property type="entry name" value="MFS general substrate transporter"/>
    <property type="match status" value="1"/>
</dbReference>
<proteinExistence type="inferred from homology"/>
<dbReference type="PANTHER" id="PTHR43528:SF3">
    <property type="entry name" value="CITRATE-PROTON SYMPORTER"/>
    <property type="match status" value="1"/>
</dbReference>
<sequence>MEDLLEPACPPAPERPAGMIDAAGAAATRAGARRNVAAVALGNAVEFFDFGAYATFAVMIGHAFFPAKSPFVSLLLSVSVFGLGFVVRPLGALVIGAYADRAGRKPAMMLTLVMMAVGTGAIAVLPGYETIGVAAPILLVVTRLVQGLAWGGEAGPATTYILEAAPPGRRGAYACWQVATQGFAAVTAGLAGYALTLALPEADLYAWGWRVPFALGLLALPIGVYIRRRLSDTIDAHRAYGSTRDILRELSARHRRPIAVGLMILLGSTITQYFLNYMTTFALTELHLPGGVAMLATFATGAALAVGSLAGGSLSDRVGRRAVLIWPRVLLLLLIFPALQLIVSRPTPAVFLVTLAVLSGLHGMSGAALIVLIAESFPQRVRSTGFSIVYAVAVSLFGGTAQSIVAWLIGTTGNPMAPTGYLLVANAICIAAGWLAAETWPGRRKPVMSVSGP</sequence>
<feature type="transmembrane region" description="Helical" evidence="9">
    <location>
        <begin position="107"/>
        <end position="125"/>
    </location>
</feature>
<evidence type="ECO:0000256" key="9">
    <source>
        <dbReference type="SAM" id="Phobius"/>
    </source>
</evidence>
<keyword evidence="3" id="KW-0813">Transport</keyword>
<keyword evidence="6" id="KW-0769">Symport</keyword>
<feature type="transmembrane region" description="Helical" evidence="9">
    <location>
        <begin position="207"/>
        <end position="226"/>
    </location>
</feature>
<dbReference type="PROSITE" id="PS00216">
    <property type="entry name" value="SUGAR_TRANSPORT_1"/>
    <property type="match status" value="1"/>
</dbReference>
<evidence type="ECO:0000313" key="11">
    <source>
        <dbReference type="EMBL" id="EIP90469.1"/>
    </source>
</evidence>
<keyword evidence="8 9" id="KW-0472">Membrane</keyword>
<evidence type="ECO:0000256" key="8">
    <source>
        <dbReference type="ARBA" id="ARBA00023136"/>
    </source>
</evidence>
<dbReference type="InterPro" id="IPR036259">
    <property type="entry name" value="MFS_trans_sf"/>
</dbReference>
<evidence type="ECO:0000256" key="7">
    <source>
        <dbReference type="ARBA" id="ARBA00022989"/>
    </source>
</evidence>
<feature type="transmembrane region" description="Helical" evidence="9">
    <location>
        <begin position="36"/>
        <end position="65"/>
    </location>
</feature>
<evidence type="ECO:0000256" key="4">
    <source>
        <dbReference type="ARBA" id="ARBA00022475"/>
    </source>
</evidence>
<evidence type="ECO:0000256" key="5">
    <source>
        <dbReference type="ARBA" id="ARBA00022692"/>
    </source>
</evidence>
<evidence type="ECO:0000256" key="2">
    <source>
        <dbReference type="ARBA" id="ARBA00008240"/>
    </source>
</evidence>
<dbReference type="Gene3D" id="1.20.1250.20">
    <property type="entry name" value="MFS general substrate transporter like domains"/>
    <property type="match status" value="2"/>
</dbReference>
<feature type="transmembrane region" description="Helical" evidence="9">
    <location>
        <begin position="386"/>
        <end position="409"/>
    </location>
</feature>